<sequence length="164" mass="18165">VLLLTAMFSPAQQRVQDCNTNGDIPAKEAPGDSVSCLAWSPVQDMLAAASWDQSVLLWEVQSANMSAQPEVIARARFQHEAPVLCCRFTRDGQRLVTGGCDQKVRVRDLQTQQDLELGKHDAPVSEVAVLDDLNLIVSGSWDRTLRFWSPQQPNPVATIQLPER</sequence>
<name>A0A813KZC1_POLGL</name>
<feature type="non-terminal residue" evidence="4">
    <location>
        <position position="164"/>
    </location>
</feature>
<dbReference type="PROSITE" id="PS50294">
    <property type="entry name" value="WD_REPEATS_REGION"/>
    <property type="match status" value="1"/>
</dbReference>
<organism evidence="4 5">
    <name type="scientific">Polarella glacialis</name>
    <name type="common">Dinoflagellate</name>
    <dbReference type="NCBI Taxonomy" id="89957"/>
    <lineage>
        <taxon>Eukaryota</taxon>
        <taxon>Sar</taxon>
        <taxon>Alveolata</taxon>
        <taxon>Dinophyceae</taxon>
        <taxon>Suessiales</taxon>
        <taxon>Suessiaceae</taxon>
        <taxon>Polarella</taxon>
    </lineage>
</organism>
<dbReference type="Proteomes" id="UP000626109">
    <property type="component" value="Unassembled WGS sequence"/>
</dbReference>
<feature type="repeat" description="WD" evidence="3">
    <location>
        <begin position="27"/>
        <end position="68"/>
    </location>
</feature>
<accession>A0A813KZC1</accession>
<evidence type="ECO:0000256" key="1">
    <source>
        <dbReference type="ARBA" id="ARBA00022574"/>
    </source>
</evidence>
<dbReference type="PANTHER" id="PTHR10971">
    <property type="entry name" value="MRNA EXPORT FACTOR AND BUB3"/>
    <property type="match status" value="1"/>
</dbReference>
<dbReference type="InterPro" id="IPR001680">
    <property type="entry name" value="WD40_rpt"/>
</dbReference>
<dbReference type="PROSITE" id="PS50082">
    <property type="entry name" value="WD_REPEATS_2"/>
    <property type="match status" value="3"/>
</dbReference>
<feature type="repeat" description="WD" evidence="3">
    <location>
        <begin position="76"/>
        <end position="117"/>
    </location>
</feature>
<dbReference type="PROSITE" id="PS00678">
    <property type="entry name" value="WD_REPEATS_1"/>
    <property type="match status" value="1"/>
</dbReference>
<evidence type="ECO:0008006" key="6">
    <source>
        <dbReference type="Google" id="ProtNLM"/>
    </source>
</evidence>
<dbReference type="AlphaFoldDB" id="A0A813KZC1"/>
<dbReference type="Pfam" id="PF00400">
    <property type="entry name" value="WD40"/>
    <property type="match status" value="3"/>
</dbReference>
<keyword evidence="1 3" id="KW-0853">WD repeat</keyword>
<dbReference type="InterPro" id="IPR036322">
    <property type="entry name" value="WD40_repeat_dom_sf"/>
</dbReference>
<evidence type="ECO:0000256" key="2">
    <source>
        <dbReference type="ARBA" id="ARBA00022737"/>
    </source>
</evidence>
<comment type="caution">
    <text evidence="4">The sequence shown here is derived from an EMBL/GenBank/DDBJ whole genome shotgun (WGS) entry which is preliminary data.</text>
</comment>
<dbReference type="InterPro" id="IPR019775">
    <property type="entry name" value="WD40_repeat_CS"/>
</dbReference>
<evidence type="ECO:0000313" key="5">
    <source>
        <dbReference type="Proteomes" id="UP000626109"/>
    </source>
</evidence>
<protein>
    <recommendedName>
        <fullName evidence="6">Peroxin-7</fullName>
    </recommendedName>
</protein>
<dbReference type="SMART" id="SM00320">
    <property type="entry name" value="WD40"/>
    <property type="match status" value="3"/>
</dbReference>
<evidence type="ECO:0000256" key="3">
    <source>
        <dbReference type="PROSITE-ProRule" id="PRU00221"/>
    </source>
</evidence>
<proteinExistence type="predicted"/>
<dbReference type="Gene3D" id="2.130.10.10">
    <property type="entry name" value="YVTN repeat-like/Quinoprotein amine dehydrogenase"/>
    <property type="match status" value="1"/>
</dbReference>
<keyword evidence="2" id="KW-0677">Repeat</keyword>
<dbReference type="InterPro" id="IPR015943">
    <property type="entry name" value="WD40/YVTN_repeat-like_dom_sf"/>
</dbReference>
<evidence type="ECO:0000313" key="4">
    <source>
        <dbReference type="EMBL" id="CAE8716987.1"/>
    </source>
</evidence>
<gene>
    <name evidence="4" type="ORF">PGLA2088_LOCUS39324</name>
</gene>
<feature type="non-terminal residue" evidence="4">
    <location>
        <position position="1"/>
    </location>
</feature>
<feature type="repeat" description="WD" evidence="3">
    <location>
        <begin position="117"/>
        <end position="158"/>
    </location>
</feature>
<reference evidence="4" key="1">
    <citation type="submission" date="2021-02" db="EMBL/GenBank/DDBJ databases">
        <authorList>
            <person name="Dougan E. K."/>
            <person name="Rhodes N."/>
            <person name="Thang M."/>
            <person name="Chan C."/>
        </authorList>
    </citation>
    <scope>NUCLEOTIDE SEQUENCE</scope>
</reference>
<dbReference type="EMBL" id="CAJNNW010033074">
    <property type="protein sequence ID" value="CAE8716987.1"/>
    <property type="molecule type" value="Genomic_DNA"/>
</dbReference>
<dbReference type="SUPFAM" id="SSF50978">
    <property type="entry name" value="WD40 repeat-like"/>
    <property type="match status" value="1"/>
</dbReference>